<sequence length="680" mass="71694">MTRTATGTVPHASLRIGPVTLRNRIVFPAHLTNFSVDGTVTDRHIAYYEARARGGASMIVTEEHTVHPSDRPYEKLIRGWDPDVITGYRRLTDAIHRHGTRILAQLNHNGAQGTSMYTGQPLWAPSPEPDPLFREVPRVMTESDIAELVGGYADVARRCAEGGFDGVEIQCSQASVLRAFLAPATNRRTDRYGGDLAGRARLLLEVVSAVRRAVGRDRVVGVRLTGHDGTAGGVGIDDAVQVAQMLEASGDVDYLNTSVGVATETLHLVEAPMSTPHGYSLFVPDAIRAAVSLPVVGVGRFTRPEQIGAALADGVCDLVGAVRAQIADPDFANKTLSGRDDEIRPCIGCNQECIGRVGLNRPIACAVNSHAGYESDAPAATAVPHRVVVVGGGPAGLQAAVTAAGQGHSVTLLERNRCTGGQIREAAAAPHRAELLGAVTHLDAECRRRGVDIRTGVTADAATLHALAPDVVVVATGARPHRPAWAGSSARVSDVRDVLTGRTAPSGRVLVVDDLGFHQATSVAELLADRGCAVTVCTPGMLVGQDLGLTLELDGWLHRAHDKRIERLAGVAVGGVVDLPGGAEVALVHHATGEQTTLTVDAVVVATHQEPVDELWRELTGPGTRVIRVGDAVTPRRLYAAITEGDRSVSAVLGAHGPGRERDGEKGRRDRLVSEPEAAP</sequence>
<feature type="domain" description="NADH:flavin oxidoreductase/NADH oxidase N-terminal" evidence="11">
    <location>
        <begin position="14"/>
        <end position="342"/>
    </location>
</feature>
<dbReference type="Pfam" id="PF00724">
    <property type="entry name" value="Oxidored_FMN"/>
    <property type="match status" value="1"/>
</dbReference>
<keyword evidence="5" id="KW-0288">FMN</keyword>
<feature type="compositionally biased region" description="Basic and acidic residues" evidence="10">
    <location>
        <begin position="658"/>
        <end position="674"/>
    </location>
</feature>
<evidence type="ECO:0000256" key="2">
    <source>
        <dbReference type="ARBA" id="ARBA00001966"/>
    </source>
</evidence>
<keyword evidence="8" id="KW-0408">Iron</keyword>
<dbReference type="InterPro" id="IPR013785">
    <property type="entry name" value="Aldolase_TIM"/>
</dbReference>
<dbReference type="Gene3D" id="3.40.50.720">
    <property type="entry name" value="NAD(P)-binding Rossmann-like Domain"/>
    <property type="match status" value="1"/>
</dbReference>
<dbReference type="PRINTS" id="PR00368">
    <property type="entry name" value="FADPNR"/>
</dbReference>
<feature type="region of interest" description="Disordered" evidence="10">
    <location>
        <begin position="650"/>
        <end position="680"/>
    </location>
</feature>
<evidence type="ECO:0000259" key="12">
    <source>
        <dbReference type="Pfam" id="PF07992"/>
    </source>
</evidence>
<dbReference type="CDD" id="cd04734">
    <property type="entry name" value="OYE_like_3_FMN"/>
    <property type="match status" value="1"/>
</dbReference>
<dbReference type="PANTHER" id="PTHR42917:SF2">
    <property type="entry name" value="2,4-DIENOYL-COA REDUCTASE [(2E)-ENOYL-COA-PRODUCING]"/>
    <property type="match status" value="1"/>
</dbReference>
<keyword evidence="4" id="KW-0285">Flavoprotein</keyword>
<comment type="cofactor">
    <cofactor evidence="2">
        <name>[4Fe-4S] cluster</name>
        <dbReference type="ChEBI" id="CHEBI:49883"/>
    </cofactor>
</comment>
<keyword evidence="7" id="KW-0560">Oxidoreductase</keyword>
<dbReference type="InterPro" id="IPR036188">
    <property type="entry name" value="FAD/NAD-bd_sf"/>
</dbReference>
<protein>
    <submittedName>
        <fullName evidence="13">Mycofactocin system FadH/OYE family oxidoreductase 2</fullName>
    </submittedName>
</protein>
<dbReference type="Pfam" id="PF07992">
    <property type="entry name" value="Pyr_redox_2"/>
    <property type="match status" value="1"/>
</dbReference>
<dbReference type="Gene3D" id="3.20.20.70">
    <property type="entry name" value="Aldolase class I"/>
    <property type="match status" value="1"/>
</dbReference>
<name>A0AA47A443_RHORH</name>
<proteinExistence type="inferred from homology"/>
<dbReference type="InterPro" id="IPR023753">
    <property type="entry name" value="FAD/NAD-binding_dom"/>
</dbReference>
<dbReference type="EMBL" id="CP083974">
    <property type="protein sequence ID" value="UZF43869.1"/>
    <property type="molecule type" value="Genomic_DNA"/>
</dbReference>
<comment type="cofactor">
    <cofactor evidence="1">
        <name>FMN</name>
        <dbReference type="ChEBI" id="CHEBI:58210"/>
    </cofactor>
</comment>
<comment type="similarity">
    <text evidence="3">In the N-terminal section; belongs to the NADH:flavin oxidoreductase/NADH oxidase family.</text>
</comment>
<keyword evidence="9" id="KW-0411">Iron-sulfur</keyword>
<evidence type="ECO:0000313" key="14">
    <source>
        <dbReference type="Proteomes" id="UP001162740"/>
    </source>
</evidence>
<evidence type="ECO:0000256" key="3">
    <source>
        <dbReference type="ARBA" id="ARBA00011048"/>
    </source>
</evidence>
<organism evidence="13 14">
    <name type="scientific">Rhodococcus rhodochrous</name>
    <dbReference type="NCBI Taxonomy" id="1829"/>
    <lineage>
        <taxon>Bacteria</taxon>
        <taxon>Bacillati</taxon>
        <taxon>Actinomycetota</taxon>
        <taxon>Actinomycetes</taxon>
        <taxon>Mycobacteriales</taxon>
        <taxon>Nocardiaceae</taxon>
        <taxon>Rhodococcus</taxon>
    </lineage>
</organism>
<dbReference type="InterPro" id="IPR001155">
    <property type="entry name" value="OxRdtase_FMN_N"/>
</dbReference>
<dbReference type="InterPro" id="IPR051793">
    <property type="entry name" value="NADH:flavin_oxidoreductase"/>
</dbReference>
<dbReference type="GO" id="GO:0046872">
    <property type="term" value="F:metal ion binding"/>
    <property type="evidence" value="ECO:0007669"/>
    <property type="project" value="UniProtKB-KW"/>
</dbReference>
<dbReference type="SUPFAM" id="SSF51395">
    <property type="entry name" value="FMN-linked oxidoreductases"/>
    <property type="match status" value="1"/>
</dbReference>
<dbReference type="NCBIfam" id="TIGR03997">
    <property type="entry name" value="mycofact_OYE_2"/>
    <property type="match status" value="1"/>
</dbReference>
<evidence type="ECO:0000256" key="10">
    <source>
        <dbReference type="SAM" id="MobiDB-lite"/>
    </source>
</evidence>
<keyword evidence="6" id="KW-0479">Metal-binding</keyword>
<feature type="domain" description="FAD/NAD(P)-binding" evidence="12">
    <location>
        <begin position="386"/>
        <end position="492"/>
    </location>
</feature>
<accession>A0AA47A443</accession>
<dbReference type="SUPFAM" id="SSF51971">
    <property type="entry name" value="Nucleotide-binding domain"/>
    <property type="match status" value="1"/>
</dbReference>
<dbReference type="Gene3D" id="3.50.50.60">
    <property type="entry name" value="FAD/NAD(P)-binding domain"/>
    <property type="match status" value="1"/>
</dbReference>
<evidence type="ECO:0000256" key="7">
    <source>
        <dbReference type="ARBA" id="ARBA00023002"/>
    </source>
</evidence>
<dbReference type="SUPFAM" id="SSF51905">
    <property type="entry name" value="FAD/NAD(P)-binding domain"/>
    <property type="match status" value="1"/>
</dbReference>
<evidence type="ECO:0000256" key="6">
    <source>
        <dbReference type="ARBA" id="ARBA00022723"/>
    </source>
</evidence>
<dbReference type="AlphaFoldDB" id="A0AA47A443"/>
<evidence type="ECO:0000256" key="4">
    <source>
        <dbReference type="ARBA" id="ARBA00022630"/>
    </source>
</evidence>
<dbReference type="PRINTS" id="PR00411">
    <property type="entry name" value="PNDRDTASEI"/>
</dbReference>
<dbReference type="InterPro" id="IPR023987">
    <property type="entry name" value="CHP03977_oxidoreductase"/>
</dbReference>
<evidence type="ECO:0000256" key="5">
    <source>
        <dbReference type="ARBA" id="ARBA00022643"/>
    </source>
</evidence>
<dbReference type="GO" id="GO:0051536">
    <property type="term" value="F:iron-sulfur cluster binding"/>
    <property type="evidence" value="ECO:0007669"/>
    <property type="project" value="UniProtKB-KW"/>
</dbReference>
<evidence type="ECO:0000259" key="11">
    <source>
        <dbReference type="Pfam" id="PF00724"/>
    </source>
</evidence>
<dbReference type="RefSeq" id="WP_226949866.1">
    <property type="nucleotide sequence ID" value="NZ_CP032221.1"/>
</dbReference>
<dbReference type="Proteomes" id="UP001162740">
    <property type="component" value="Chromosome"/>
</dbReference>
<evidence type="ECO:0000256" key="1">
    <source>
        <dbReference type="ARBA" id="ARBA00001917"/>
    </source>
</evidence>
<evidence type="ECO:0000256" key="8">
    <source>
        <dbReference type="ARBA" id="ARBA00023004"/>
    </source>
</evidence>
<evidence type="ECO:0000256" key="9">
    <source>
        <dbReference type="ARBA" id="ARBA00023014"/>
    </source>
</evidence>
<gene>
    <name evidence="13" type="ORF">KUM34_018575</name>
</gene>
<dbReference type="GO" id="GO:0008670">
    <property type="term" value="F:2,4-dienoyl-CoA reductase (NADPH) activity"/>
    <property type="evidence" value="ECO:0007669"/>
    <property type="project" value="TreeGrafter"/>
</dbReference>
<reference evidence="13 14" key="1">
    <citation type="journal article" date="2021" name="Front. Microbiol.">
        <title>Bacterial Transformation of Aromatic Monomers in Softwood Black Liquor.</title>
        <authorList>
            <person name="Navas L.E."/>
            <person name="Dexter G."/>
            <person name="Liu J."/>
            <person name="Levy-Booth D."/>
            <person name="Cho M."/>
            <person name="Jang S.K."/>
            <person name="Mansfield S.D."/>
            <person name="Renneckar S."/>
            <person name="Mohn W.W."/>
            <person name="Eltis L.D."/>
        </authorList>
    </citation>
    <scope>NUCLEOTIDE SEQUENCE [LARGE SCALE GENOMIC DNA]</scope>
    <source>
        <strain evidence="13 14">GD02</strain>
    </source>
</reference>
<evidence type="ECO:0000313" key="13">
    <source>
        <dbReference type="EMBL" id="UZF43869.1"/>
    </source>
</evidence>
<dbReference type="GO" id="GO:0010181">
    <property type="term" value="F:FMN binding"/>
    <property type="evidence" value="ECO:0007669"/>
    <property type="project" value="InterPro"/>
</dbReference>
<dbReference type="GO" id="GO:0033543">
    <property type="term" value="P:fatty acid beta-oxidation, unsaturated, even number, reductase/isomerase pathway"/>
    <property type="evidence" value="ECO:0007669"/>
    <property type="project" value="TreeGrafter"/>
</dbReference>
<dbReference type="PANTHER" id="PTHR42917">
    <property type="entry name" value="2,4-DIENOYL-COA REDUCTASE"/>
    <property type="match status" value="1"/>
</dbReference>